<dbReference type="AlphaFoldDB" id="V6LFR7"/>
<protein>
    <submittedName>
        <fullName evidence="8">Shwachman-Bodian-Diamond syndrome protein-like protein</fullName>
    </submittedName>
</protein>
<dbReference type="InterPro" id="IPR036786">
    <property type="entry name" value="Ribosome_mat_SBDS_N_sf"/>
</dbReference>
<dbReference type="InterPro" id="IPR039100">
    <property type="entry name" value="Sdo1/SBDS-like"/>
</dbReference>
<evidence type="ECO:0000256" key="2">
    <source>
        <dbReference type="ARBA" id="ARBA00007433"/>
    </source>
</evidence>
<evidence type="ECO:0000313" key="10">
    <source>
        <dbReference type="Proteomes" id="UP000018208"/>
    </source>
</evidence>
<comment type="similarity">
    <text evidence="2">Belongs to the SDO1/SBDS family.</text>
</comment>
<dbReference type="Pfam" id="PF09377">
    <property type="entry name" value="SBDS_domain_II"/>
    <property type="match status" value="1"/>
</dbReference>
<evidence type="ECO:0000256" key="4">
    <source>
        <dbReference type="ARBA" id="ARBA00022517"/>
    </source>
</evidence>
<evidence type="ECO:0000256" key="3">
    <source>
        <dbReference type="ARBA" id="ARBA00022490"/>
    </source>
</evidence>
<evidence type="ECO:0000256" key="5">
    <source>
        <dbReference type="ARBA" id="ARBA00049708"/>
    </source>
</evidence>
<keyword evidence="3" id="KW-0963">Cytoplasm</keyword>
<dbReference type="OrthoDB" id="10253092at2759"/>
<evidence type="ECO:0000313" key="9">
    <source>
        <dbReference type="EMBL" id="KAH0571061.1"/>
    </source>
</evidence>
<accession>V6LFR7</accession>
<keyword evidence="4" id="KW-0690">Ribosome biogenesis</keyword>
<reference evidence="9" key="2">
    <citation type="submission" date="2020-12" db="EMBL/GenBank/DDBJ databases">
        <title>New Spironucleus salmonicida genome in near-complete chromosomes.</title>
        <authorList>
            <person name="Xu F."/>
            <person name="Kurt Z."/>
            <person name="Jimenez-Gonzalez A."/>
            <person name="Astvaldsson A."/>
            <person name="Andersson J.O."/>
            <person name="Svard S.G."/>
        </authorList>
    </citation>
    <scope>NUCLEOTIDE SEQUENCE</scope>
    <source>
        <strain evidence="9">ATCC 50377</strain>
    </source>
</reference>
<proteinExistence type="inferred from homology"/>
<dbReference type="EMBL" id="KI546139">
    <property type="protein sequence ID" value="EST43342.1"/>
    <property type="molecule type" value="Genomic_DNA"/>
</dbReference>
<evidence type="ECO:0000256" key="1">
    <source>
        <dbReference type="ARBA" id="ARBA00004496"/>
    </source>
</evidence>
<evidence type="ECO:0000313" key="8">
    <source>
        <dbReference type="EMBL" id="EST43342.1"/>
    </source>
</evidence>
<keyword evidence="10" id="KW-1185">Reference proteome</keyword>
<dbReference type="PANTHER" id="PTHR10927:SF1">
    <property type="entry name" value="RIBOSOME MATURATION PROTEIN SBDS"/>
    <property type="match status" value="1"/>
</dbReference>
<dbReference type="InterPro" id="IPR018978">
    <property type="entry name" value="SDO1/SBDS_central"/>
</dbReference>
<reference evidence="8 9" key="1">
    <citation type="journal article" date="2014" name="PLoS Genet.">
        <title>The Genome of Spironucleus salmonicida Highlights a Fish Pathogen Adapted to Fluctuating Environments.</title>
        <authorList>
            <person name="Xu F."/>
            <person name="Jerlstrom-Hultqvist J."/>
            <person name="Einarsson E."/>
            <person name="Astvaldsson A."/>
            <person name="Svard S.G."/>
            <person name="Andersson J.O."/>
        </authorList>
    </citation>
    <scope>NUCLEOTIDE SEQUENCE</scope>
    <source>
        <strain evidence="9">ATCC 50377</strain>
    </source>
</reference>
<dbReference type="EMBL" id="AUWU02000007">
    <property type="protein sequence ID" value="KAH0571061.1"/>
    <property type="molecule type" value="Genomic_DNA"/>
</dbReference>
<dbReference type="Gene3D" id="3.30.1250.10">
    <property type="entry name" value="Ribosome maturation protein SBDS, N-terminal domain"/>
    <property type="match status" value="1"/>
</dbReference>
<dbReference type="Gene3D" id="1.10.10.900">
    <property type="entry name" value="SBDS protein C-terminal domain, subdomain 1"/>
    <property type="match status" value="1"/>
</dbReference>
<dbReference type="SUPFAM" id="SSF89895">
    <property type="entry name" value="FYSH domain"/>
    <property type="match status" value="1"/>
</dbReference>
<organism evidence="8">
    <name type="scientific">Spironucleus salmonicida</name>
    <dbReference type="NCBI Taxonomy" id="348837"/>
    <lineage>
        <taxon>Eukaryota</taxon>
        <taxon>Metamonada</taxon>
        <taxon>Diplomonadida</taxon>
        <taxon>Hexamitidae</taxon>
        <taxon>Hexamitinae</taxon>
        <taxon>Spironucleus</taxon>
    </lineage>
</organism>
<comment type="subunit">
    <text evidence="5">Associates with the 60S ribosomal subunit.</text>
</comment>
<dbReference type="InterPro" id="IPR019783">
    <property type="entry name" value="SDO1/SBDS_N"/>
</dbReference>
<gene>
    <name evidence="8" type="ORF">SS50377_17020</name>
    <name evidence="9" type="ORF">SS50377_27356</name>
</gene>
<name>V6LFR7_9EUKA</name>
<evidence type="ECO:0000259" key="6">
    <source>
        <dbReference type="Pfam" id="PF01172"/>
    </source>
</evidence>
<dbReference type="Proteomes" id="UP000018208">
    <property type="component" value="Unassembled WGS sequence"/>
</dbReference>
<comment type="subcellular location">
    <subcellularLocation>
        <location evidence="1">Cytoplasm</location>
    </subcellularLocation>
</comment>
<feature type="domain" description="Ribosome maturation protein SDO1/SBDS N-terminal" evidence="6">
    <location>
        <begin position="15"/>
        <end position="101"/>
    </location>
</feature>
<dbReference type="GO" id="GO:0005737">
    <property type="term" value="C:cytoplasm"/>
    <property type="evidence" value="ECO:0007669"/>
    <property type="project" value="UniProtKB-SubCell"/>
</dbReference>
<dbReference type="PANTHER" id="PTHR10927">
    <property type="entry name" value="RIBOSOME MATURATION PROTEIN SBDS"/>
    <property type="match status" value="1"/>
</dbReference>
<feature type="domain" description="Ribosome maturation protein SDO1/SBDS central" evidence="7">
    <location>
        <begin position="109"/>
        <end position="163"/>
    </location>
</feature>
<dbReference type="GO" id="GO:0042254">
    <property type="term" value="P:ribosome biogenesis"/>
    <property type="evidence" value="ECO:0007669"/>
    <property type="project" value="UniProtKB-KW"/>
</dbReference>
<dbReference type="VEuPathDB" id="GiardiaDB:SS50377_27356"/>
<dbReference type="SUPFAM" id="SSF109728">
    <property type="entry name" value="Hypothetical protein AF0491, middle domain"/>
    <property type="match status" value="1"/>
</dbReference>
<dbReference type="InterPro" id="IPR037188">
    <property type="entry name" value="Sdo1/SBDS_central_sf"/>
</dbReference>
<evidence type="ECO:0000259" key="7">
    <source>
        <dbReference type="Pfam" id="PF09377"/>
    </source>
</evidence>
<sequence length="244" mass="28000">MTRILPQTQKWLTNVITIQIDIKDNHFELACYQNKINAYKNGTETDLSNVLQTEDVFTNVAQGELATNATLQASFQTLNKTTICNKIITEGRLSLSNQERKHESSRIRKEVISQAQQRCTHIQTGKQIPFQMLENAIHEIGFQINSFPASEQAASLVNAIQSEFGVLKINKIKIVIMWKGEEGMKRLNEIGIQEEQQDKIQDGDWNVQISDVDVEDVKKLKEIKKENQEIINYYVEKSFGMRVK</sequence>
<dbReference type="Pfam" id="PF01172">
    <property type="entry name" value="SBDS_N"/>
    <property type="match status" value="1"/>
</dbReference>